<protein>
    <recommendedName>
        <fullName evidence="3">ParB-like nuclease family protein</fullName>
    </recommendedName>
</protein>
<evidence type="ECO:0008006" key="3">
    <source>
        <dbReference type="Google" id="ProtNLM"/>
    </source>
</evidence>
<comment type="caution">
    <text evidence="1">The sequence shown here is derived from an EMBL/GenBank/DDBJ whole genome shotgun (WGS) entry which is preliminary data.</text>
</comment>
<evidence type="ECO:0000313" key="1">
    <source>
        <dbReference type="EMBL" id="TCL60540.1"/>
    </source>
</evidence>
<dbReference type="RefSeq" id="WP_031389053.1">
    <property type="nucleotide sequence ID" value="NZ_JPNB01000001.1"/>
</dbReference>
<dbReference type="Proteomes" id="UP000295718">
    <property type="component" value="Unassembled WGS sequence"/>
</dbReference>
<accession>A0A4R1R548</accession>
<reference evidence="1 2" key="1">
    <citation type="submission" date="2019-03" db="EMBL/GenBank/DDBJ databases">
        <title>Genomic Encyclopedia of Type Strains, Phase IV (KMG-IV): sequencing the most valuable type-strain genomes for metagenomic binning, comparative biology and taxonomic classification.</title>
        <authorList>
            <person name="Goeker M."/>
        </authorList>
    </citation>
    <scope>NUCLEOTIDE SEQUENCE [LARGE SCALE GENOMIC DNA]</scope>
    <source>
        <strain evidence="1 2">DSM 100556</strain>
    </source>
</reference>
<dbReference type="OrthoDB" id="5944985at2"/>
<sequence length="312" mass="35953">MIDIKQLTFRIDTEFSELIQSCDTAYYTNLEEDIFNNGCHEPLLTWNSLIIDGHKRYGVCQKWNIPFDVKQMEFRERMDAISYICSTQLKRPDLVMEMMKYLIGKKYQAESEIRQRDASPQNSSYVFRNNIACNKHETARIIGSDFSISHATVMKYDAFASAVDFIKQREPAIASRILSGKVKVSHENTVELSRLPKEDLKCLRDIFTNNKMDHIGYSEIRHELQWKRIPVSVPRIKVTVNLPLKKIPKYDPDAEISSLSLTIPSWVSSIKRSGDTTDFASISTSAKTKVTKQLFILEEAIKSILKQIEEAK</sequence>
<dbReference type="AlphaFoldDB" id="A0A4R1R548"/>
<organism evidence="1 2">
    <name type="scientific">Kineothrix alysoides</name>
    <dbReference type="NCBI Taxonomy" id="1469948"/>
    <lineage>
        <taxon>Bacteria</taxon>
        <taxon>Bacillati</taxon>
        <taxon>Bacillota</taxon>
        <taxon>Clostridia</taxon>
        <taxon>Lachnospirales</taxon>
        <taxon>Lachnospiraceae</taxon>
        <taxon>Kineothrix</taxon>
    </lineage>
</organism>
<keyword evidence="2" id="KW-1185">Reference proteome</keyword>
<dbReference type="STRING" id="1469948.GCA_000732725_00273"/>
<evidence type="ECO:0000313" key="2">
    <source>
        <dbReference type="Proteomes" id="UP000295718"/>
    </source>
</evidence>
<name>A0A4R1R548_9FIRM</name>
<proteinExistence type="predicted"/>
<dbReference type="EMBL" id="SLUO01000002">
    <property type="protein sequence ID" value="TCL60540.1"/>
    <property type="molecule type" value="Genomic_DNA"/>
</dbReference>
<gene>
    <name evidence="1" type="ORF">EDD76_102238</name>
</gene>